<evidence type="ECO:0000256" key="4">
    <source>
        <dbReference type="ARBA" id="ARBA00023015"/>
    </source>
</evidence>
<dbReference type="AlphaFoldDB" id="A0A444XDJ0"/>
<evidence type="ECO:0000259" key="11">
    <source>
        <dbReference type="PROSITE" id="PS51294"/>
    </source>
</evidence>
<protein>
    <recommendedName>
        <fullName evidence="9">MYB transcription factor</fullName>
    </recommendedName>
</protein>
<dbReference type="SMART" id="SM00717">
    <property type="entry name" value="SANT"/>
    <property type="match status" value="1"/>
</dbReference>
<dbReference type="InterPro" id="IPR036388">
    <property type="entry name" value="WH-like_DNA-bd_sf"/>
</dbReference>
<dbReference type="GO" id="GO:0003691">
    <property type="term" value="F:double-stranded telomeric DNA binding"/>
    <property type="evidence" value="ECO:0007669"/>
    <property type="project" value="InterPro"/>
</dbReference>
<evidence type="ECO:0000259" key="10">
    <source>
        <dbReference type="PROSITE" id="PS50090"/>
    </source>
</evidence>
<keyword evidence="3" id="KW-0158">Chromosome</keyword>
<keyword evidence="5" id="KW-0175">Coiled coil</keyword>
<gene>
    <name evidence="13" type="ORF">Ahy_B09g095315</name>
</gene>
<evidence type="ECO:0000259" key="12">
    <source>
        <dbReference type="PROSITE" id="PS51504"/>
    </source>
</evidence>
<dbReference type="InterPro" id="IPR001005">
    <property type="entry name" value="SANT/Myb"/>
</dbReference>
<dbReference type="InterPro" id="IPR036390">
    <property type="entry name" value="WH_DNA-bd_sf"/>
</dbReference>
<dbReference type="PROSITE" id="PS51504">
    <property type="entry name" value="H15"/>
    <property type="match status" value="1"/>
</dbReference>
<keyword evidence="4" id="KW-0805">Transcription regulation</keyword>
<comment type="subcellular location">
    <subcellularLocation>
        <location evidence="1">Chromosome</location>
    </subcellularLocation>
    <subcellularLocation>
        <location evidence="2">Nucleus</location>
        <location evidence="2">Nucleolus</location>
    </subcellularLocation>
</comment>
<dbReference type="Proteomes" id="UP000289738">
    <property type="component" value="Chromosome B09"/>
</dbReference>
<comment type="caution">
    <text evidence="13">The sequence shown here is derived from an EMBL/GenBank/DDBJ whole genome shotgun (WGS) entry which is preliminary data.</text>
</comment>
<evidence type="ECO:0000256" key="6">
    <source>
        <dbReference type="ARBA" id="ARBA00023125"/>
    </source>
</evidence>
<dbReference type="GO" id="GO:0000786">
    <property type="term" value="C:nucleosome"/>
    <property type="evidence" value="ECO:0007669"/>
    <property type="project" value="InterPro"/>
</dbReference>
<keyword evidence="8" id="KW-0539">Nucleus</keyword>
<keyword evidence="6" id="KW-0238">DNA-binding</keyword>
<dbReference type="Pfam" id="PF00249">
    <property type="entry name" value="Myb_DNA-binding"/>
    <property type="match status" value="1"/>
</dbReference>
<dbReference type="PANTHER" id="PTHR46267">
    <property type="entry name" value="SINGLE MYB HISTONE 4"/>
    <property type="match status" value="1"/>
</dbReference>
<accession>A0A444XDJ0</accession>
<organism evidence="13 14">
    <name type="scientific">Arachis hypogaea</name>
    <name type="common">Peanut</name>
    <dbReference type="NCBI Taxonomy" id="3818"/>
    <lineage>
        <taxon>Eukaryota</taxon>
        <taxon>Viridiplantae</taxon>
        <taxon>Streptophyta</taxon>
        <taxon>Embryophyta</taxon>
        <taxon>Tracheophyta</taxon>
        <taxon>Spermatophyta</taxon>
        <taxon>Magnoliopsida</taxon>
        <taxon>eudicotyledons</taxon>
        <taxon>Gunneridae</taxon>
        <taxon>Pentapetalae</taxon>
        <taxon>rosids</taxon>
        <taxon>fabids</taxon>
        <taxon>Fabales</taxon>
        <taxon>Fabaceae</taxon>
        <taxon>Papilionoideae</taxon>
        <taxon>50 kb inversion clade</taxon>
        <taxon>dalbergioids sensu lato</taxon>
        <taxon>Dalbergieae</taxon>
        <taxon>Pterocarpus clade</taxon>
        <taxon>Arachis</taxon>
    </lineage>
</organism>
<dbReference type="InterPro" id="IPR044597">
    <property type="entry name" value="SMH1-6"/>
</dbReference>
<feature type="domain" description="Myb-like" evidence="10">
    <location>
        <begin position="185"/>
        <end position="235"/>
    </location>
</feature>
<evidence type="ECO:0000256" key="2">
    <source>
        <dbReference type="ARBA" id="ARBA00004604"/>
    </source>
</evidence>
<dbReference type="EMBL" id="SDMP01000019">
    <property type="protein sequence ID" value="RYQ87775.1"/>
    <property type="molecule type" value="Genomic_DNA"/>
</dbReference>
<dbReference type="InterPro" id="IPR017930">
    <property type="entry name" value="Myb_dom"/>
</dbReference>
<dbReference type="CDD" id="cd00073">
    <property type="entry name" value="H15"/>
    <property type="match status" value="1"/>
</dbReference>
<dbReference type="SUPFAM" id="SSF46689">
    <property type="entry name" value="Homeodomain-like"/>
    <property type="match status" value="1"/>
</dbReference>
<evidence type="ECO:0000256" key="3">
    <source>
        <dbReference type="ARBA" id="ARBA00022454"/>
    </source>
</evidence>
<feature type="domain" description="H15" evidence="12">
    <location>
        <begin position="238"/>
        <end position="306"/>
    </location>
</feature>
<evidence type="ECO:0000313" key="14">
    <source>
        <dbReference type="Proteomes" id="UP000289738"/>
    </source>
</evidence>
<dbReference type="STRING" id="3818.A0A444XDJ0"/>
<dbReference type="Gene3D" id="1.10.10.60">
    <property type="entry name" value="Homeodomain-like"/>
    <property type="match status" value="1"/>
</dbReference>
<evidence type="ECO:0000256" key="8">
    <source>
        <dbReference type="ARBA" id="ARBA00023242"/>
    </source>
</evidence>
<evidence type="ECO:0000256" key="7">
    <source>
        <dbReference type="ARBA" id="ARBA00023163"/>
    </source>
</evidence>
<dbReference type="SMART" id="SM00526">
    <property type="entry name" value="H15"/>
    <property type="match status" value="1"/>
</dbReference>
<dbReference type="PROSITE" id="PS51294">
    <property type="entry name" value="HTH_MYB"/>
    <property type="match status" value="1"/>
</dbReference>
<dbReference type="InterPro" id="IPR009057">
    <property type="entry name" value="Homeodomain-like_sf"/>
</dbReference>
<proteinExistence type="predicted"/>
<dbReference type="PROSITE" id="PS50090">
    <property type="entry name" value="MYB_LIKE"/>
    <property type="match status" value="1"/>
</dbReference>
<evidence type="ECO:0000313" key="13">
    <source>
        <dbReference type="EMBL" id="RYQ87775.1"/>
    </source>
</evidence>
<dbReference type="SUPFAM" id="SSF46785">
    <property type="entry name" value="Winged helix' DNA-binding domain"/>
    <property type="match status" value="1"/>
</dbReference>
<dbReference type="PANTHER" id="PTHR46267:SF3">
    <property type="entry name" value="TELOMERE REPEAT-BINDING FACTOR 4-RELATED"/>
    <property type="match status" value="1"/>
</dbReference>
<evidence type="ECO:0000256" key="9">
    <source>
        <dbReference type="ARBA" id="ARBA00032813"/>
    </source>
</evidence>
<evidence type="ECO:0000256" key="5">
    <source>
        <dbReference type="ARBA" id="ARBA00023054"/>
    </source>
</evidence>
<dbReference type="GO" id="GO:0006334">
    <property type="term" value="P:nucleosome assembly"/>
    <property type="evidence" value="ECO:0007669"/>
    <property type="project" value="InterPro"/>
</dbReference>
<dbReference type="Gene3D" id="1.10.10.10">
    <property type="entry name" value="Winged helix-like DNA-binding domain superfamily/Winged helix DNA-binding domain"/>
    <property type="match status" value="1"/>
</dbReference>
<name>A0A444XDJ0_ARAHY</name>
<dbReference type="FunFam" id="1.10.10.60:FF:000168">
    <property type="entry name" value="Telomere repeat-binding factor 1"/>
    <property type="match status" value="1"/>
</dbReference>
<dbReference type="InterPro" id="IPR005818">
    <property type="entry name" value="Histone_H1/H5_H15"/>
</dbReference>
<dbReference type="GO" id="GO:0005730">
    <property type="term" value="C:nucleolus"/>
    <property type="evidence" value="ECO:0007669"/>
    <property type="project" value="UniProtKB-SubCell"/>
</dbReference>
<sequence length="404" mass="45577">MKQETLASPPPPQGLPPSVALRHYRRLVFRASSSFKNRSFFFLELDASVPGIHLLLPPSVGRSVTIVFVWSSQILPTHHCLMSCVRRLASVSVTILPPSSQIAQKENPSPFQFPSFEFTEQKLNQEKNLRLRRLVCEINPQVDQQVLDSSSVSNLISKSWLPPQLWRKLLTGITELKNSRKKTKKMGNQKQKWTQDEEDALIAGVEKHGPGKWKNILKDPQFAPFLTSRSNIDLKLWLKLLYNAMVLEALSALKDANGSDLNAIVNFIELKHKVPQNFRRALSTRLRRLVSQGKLEKVQNCYKIKKDYSPVPKSPVAVKKNVWPQRQQPPPPPEFVASNETIKEAAETAAYRIAEAESKSYLAAEAVKEAERIARLAEDAEAMLQLVQQIYDACSRGEAVILAS</sequence>
<dbReference type="Pfam" id="PF00538">
    <property type="entry name" value="Linker_histone"/>
    <property type="match status" value="1"/>
</dbReference>
<feature type="domain" description="HTH myb-type" evidence="11">
    <location>
        <begin position="185"/>
        <end position="218"/>
    </location>
</feature>
<evidence type="ECO:0000256" key="1">
    <source>
        <dbReference type="ARBA" id="ARBA00004286"/>
    </source>
</evidence>
<keyword evidence="7" id="KW-0804">Transcription</keyword>
<reference evidence="13 14" key="1">
    <citation type="submission" date="2019-01" db="EMBL/GenBank/DDBJ databases">
        <title>Sequencing of cultivated peanut Arachis hypogaea provides insights into genome evolution and oil improvement.</title>
        <authorList>
            <person name="Chen X."/>
        </authorList>
    </citation>
    <scope>NUCLEOTIDE SEQUENCE [LARGE SCALE GENOMIC DNA]</scope>
    <source>
        <strain evidence="14">cv. Fuhuasheng</strain>
        <tissue evidence="13">Leaves</tissue>
    </source>
</reference>
<dbReference type="CDD" id="cd11660">
    <property type="entry name" value="SANT_TRF"/>
    <property type="match status" value="1"/>
</dbReference>
<keyword evidence="14" id="KW-1185">Reference proteome</keyword>